<dbReference type="NCBIfam" id="TIGR00215">
    <property type="entry name" value="lpxB"/>
    <property type="match status" value="1"/>
</dbReference>
<dbReference type="PANTHER" id="PTHR30372">
    <property type="entry name" value="LIPID-A-DISACCHARIDE SYNTHASE"/>
    <property type="match status" value="1"/>
</dbReference>
<accession>A0AA49GK58</accession>
<evidence type="ECO:0000256" key="8">
    <source>
        <dbReference type="ARBA" id="ARBA00023098"/>
    </source>
</evidence>
<evidence type="ECO:0000256" key="1">
    <source>
        <dbReference type="ARBA" id="ARBA00002056"/>
    </source>
</evidence>
<dbReference type="EC" id="2.4.1.182" evidence="2 10"/>
<protein>
    <recommendedName>
        <fullName evidence="3 10">Lipid-A-disaccharide synthase</fullName>
        <ecNumber evidence="2 10">2.4.1.182</ecNumber>
    </recommendedName>
</protein>
<sequence length="367" mass="41611">MKYYIIAGERSGDLHGGNLIKAIHQQDAEAEVRCWGGDDMEKAGATLVKHYRDMAFMGFLEVLKNLRTIQGFLKTCQADMLAYQPDAVILIDYPGFNMRMAKFAKEQGWPVYYYIAPKTWAWNASRTHKLRKYVDEVFSILPFETPFFEKYGVNVTYVGNPLHDAIRDFSPDANFRKQYQLTDQPIIALLPGSRKQEIQNILTTMLEVVPHFPDYQFVVAAVDNLPASFYDPVKNHPQVKVITGQTYQILHEARAAAVTSGTATLETALFEVPQIVCYKTSYFSYKIAQTLIQVPYISLVNLIADKPVVPELIQHDFQPSRITPLLKSLLEESDQRNGQLADYQKLKSQLGEEPTASLVAAKICSKQ</sequence>
<gene>
    <name evidence="11" type="primary">lpxB</name>
    <name evidence="11" type="ORF">K4G66_28505</name>
</gene>
<dbReference type="InterPro" id="IPR003835">
    <property type="entry name" value="Glyco_trans_19"/>
</dbReference>
<evidence type="ECO:0000256" key="7">
    <source>
        <dbReference type="ARBA" id="ARBA00022679"/>
    </source>
</evidence>
<dbReference type="GO" id="GO:0005543">
    <property type="term" value="F:phospholipid binding"/>
    <property type="evidence" value="ECO:0007669"/>
    <property type="project" value="TreeGrafter"/>
</dbReference>
<keyword evidence="8" id="KW-0443">Lipid metabolism</keyword>
<dbReference type="AlphaFoldDB" id="A0AA49GK58"/>
<keyword evidence="6 11" id="KW-0328">Glycosyltransferase</keyword>
<dbReference type="SUPFAM" id="SSF53756">
    <property type="entry name" value="UDP-Glycosyltransferase/glycogen phosphorylase"/>
    <property type="match status" value="1"/>
</dbReference>
<name>A0AA49GK58_9BACT</name>
<evidence type="ECO:0000256" key="9">
    <source>
        <dbReference type="ARBA" id="ARBA00048975"/>
    </source>
</evidence>
<evidence type="ECO:0000256" key="6">
    <source>
        <dbReference type="ARBA" id="ARBA00022676"/>
    </source>
</evidence>
<evidence type="ECO:0000256" key="5">
    <source>
        <dbReference type="ARBA" id="ARBA00022556"/>
    </source>
</evidence>
<keyword evidence="7 11" id="KW-0808">Transferase</keyword>
<dbReference type="Pfam" id="PF02684">
    <property type="entry name" value="LpxB"/>
    <property type="match status" value="1"/>
</dbReference>
<evidence type="ECO:0000313" key="11">
    <source>
        <dbReference type="EMBL" id="WKN36307.1"/>
    </source>
</evidence>
<organism evidence="11">
    <name type="scientific">Roseihalotalea indica</name>
    <dbReference type="NCBI Taxonomy" id="2867963"/>
    <lineage>
        <taxon>Bacteria</taxon>
        <taxon>Pseudomonadati</taxon>
        <taxon>Bacteroidota</taxon>
        <taxon>Cytophagia</taxon>
        <taxon>Cytophagales</taxon>
        <taxon>Catalimonadaceae</taxon>
        <taxon>Roseihalotalea</taxon>
    </lineage>
</organism>
<dbReference type="PANTHER" id="PTHR30372:SF4">
    <property type="entry name" value="LIPID-A-DISACCHARIDE SYNTHASE, MITOCHONDRIAL-RELATED"/>
    <property type="match status" value="1"/>
</dbReference>
<comment type="catalytic activity">
    <reaction evidence="9">
        <text>a lipid X + a UDP-2-N,3-O-bis[(3R)-3-hydroxyacyl]-alpha-D-glucosamine = a lipid A disaccharide + UDP + H(+)</text>
        <dbReference type="Rhea" id="RHEA:67828"/>
        <dbReference type="ChEBI" id="CHEBI:15378"/>
        <dbReference type="ChEBI" id="CHEBI:58223"/>
        <dbReference type="ChEBI" id="CHEBI:137748"/>
        <dbReference type="ChEBI" id="CHEBI:176338"/>
        <dbReference type="ChEBI" id="CHEBI:176343"/>
        <dbReference type="EC" id="2.4.1.182"/>
    </reaction>
</comment>
<dbReference type="GO" id="GO:0016020">
    <property type="term" value="C:membrane"/>
    <property type="evidence" value="ECO:0007669"/>
    <property type="project" value="GOC"/>
</dbReference>
<reference evidence="11" key="2">
    <citation type="journal article" date="2024" name="Antonie Van Leeuwenhoek">
        <title>Roseihalotalea indica gen. nov., sp. nov., a halophilic Bacteroidetes from mesopelagic Southwest Indian Ocean with higher carbohydrate metabolic potential.</title>
        <authorList>
            <person name="Chen B."/>
            <person name="Zhang M."/>
            <person name="Lin D."/>
            <person name="Ye J."/>
            <person name="Tang K."/>
        </authorList>
    </citation>
    <scope>NUCLEOTIDE SEQUENCE</scope>
    <source>
        <strain evidence="11">TK19036</strain>
    </source>
</reference>
<dbReference type="EMBL" id="CP120682">
    <property type="protein sequence ID" value="WKN36307.1"/>
    <property type="molecule type" value="Genomic_DNA"/>
</dbReference>
<evidence type="ECO:0000256" key="3">
    <source>
        <dbReference type="ARBA" id="ARBA00020902"/>
    </source>
</evidence>
<keyword evidence="4" id="KW-0444">Lipid biosynthesis</keyword>
<comment type="function">
    <text evidence="1">Condensation of UDP-2,3-diacylglucosamine and 2,3-diacylglucosamine-1-phosphate to form lipid A disaccharide, a precursor of lipid A, a phosphorylated glycolipid that anchors the lipopolysaccharide to the outer membrane of the cell.</text>
</comment>
<dbReference type="GO" id="GO:0008915">
    <property type="term" value="F:lipid-A-disaccharide synthase activity"/>
    <property type="evidence" value="ECO:0007669"/>
    <property type="project" value="UniProtKB-UniRule"/>
</dbReference>
<reference evidence="11" key="1">
    <citation type="journal article" date="2023" name="Comput. Struct. Biotechnol. J.">
        <title>Discovery of a novel marine Bacteroidetes with a rich repertoire of carbohydrate-active enzymes.</title>
        <authorList>
            <person name="Chen B."/>
            <person name="Liu G."/>
            <person name="Chen Q."/>
            <person name="Wang H."/>
            <person name="Liu L."/>
            <person name="Tang K."/>
        </authorList>
    </citation>
    <scope>NUCLEOTIDE SEQUENCE</scope>
    <source>
        <strain evidence="11">TK19036</strain>
    </source>
</reference>
<evidence type="ECO:0000256" key="10">
    <source>
        <dbReference type="NCBIfam" id="TIGR00215"/>
    </source>
</evidence>
<evidence type="ECO:0000256" key="4">
    <source>
        <dbReference type="ARBA" id="ARBA00022516"/>
    </source>
</evidence>
<keyword evidence="5" id="KW-0441">Lipid A biosynthesis</keyword>
<evidence type="ECO:0000256" key="2">
    <source>
        <dbReference type="ARBA" id="ARBA00012687"/>
    </source>
</evidence>
<dbReference type="GO" id="GO:0009245">
    <property type="term" value="P:lipid A biosynthetic process"/>
    <property type="evidence" value="ECO:0007669"/>
    <property type="project" value="UniProtKB-UniRule"/>
</dbReference>
<proteinExistence type="predicted"/>